<comment type="caution">
    <text evidence="2">The sequence shown here is derived from an EMBL/GenBank/DDBJ whole genome shotgun (WGS) entry which is preliminary data.</text>
</comment>
<feature type="non-terminal residue" evidence="2">
    <location>
        <position position="1"/>
    </location>
</feature>
<feature type="non-terminal residue" evidence="2">
    <location>
        <position position="186"/>
    </location>
</feature>
<sequence length="186" mass="21321">SPNQESEIIGTRLKKQKTKPILKVYGLLYRNVQYSKMAILKLSFFSKQPEAKPWSFPDEPQVDINEFLYKKELGLNRTILVKHGSVTLTNNVVTIALRCPQRYSNFVSSKLPYLLKESLIDLKNHDKIFSSHWISKNEIVVGTKCNKLLILNIETNKRFEIPLVTGDANNQTQENNNNCSGIRNIA</sequence>
<dbReference type="OrthoDB" id="10251741at2759"/>
<feature type="domain" description="DDB1- and CUL4-associated factor 12 beta-propeller" evidence="1">
    <location>
        <begin position="111"/>
        <end position="185"/>
    </location>
</feature>
<evidence type="ECO:0000313" key="2">
    <source>
        <dbReference type="EMBL" id="CAG8778124.1"/>
    </source>
</evidence>
<evidence type="ECO:0000259" key="1">
    <source>
        <dbReference type="Pfam" id="PF23760"/>
    </source>
</evidence>
<accession>A0A9N9P114</accession>
<gene>
    <name evidence="2" type="ORF">AMORRO_LOCUS17086</name>
</gene>
<dbReference type="Proteomes" id="UP000789342">
    <property type="component" value="Unassembled WGS sequence"/>
</dbReference>
<dbReference type="Pfam" id="PF23760">
    <property type="entry name" value="Beta-prop_DCAF12"/>
    <property type="match status" value="1"/>
</dbReference>
<evidence type="ECO:0000313" key="3">
    <source>
        <dbReference type="Proteomes" id="UP000789342"/>
    </source>
</evidence>
<keyword evidence="3" id="KW-1185">Reference proteome</keyword>
<reference evidence="2" key="1">
    <citation type="submission" date="2021-06" db="EMBL/GenBank/DDBJ databases">
        <authorList>
            <person name="Kallberg Y."/>
            <person name="Tangrot J."/>
            <person name="Rosling A."/>
        </authorList>
    </citation>
    <scope>NUCLEOTIDE SEQUENCE</scope>
    <source>
        <strain evidence="2">CL551</strain>
    </source>
</reference>
<organism evidence="2 3">
    <name type="scientific">Acaulospora morrowiae</name>
    <dbReference type="NCBI Taxonomy" id="94023"/>
    <lineage>
        <taxon>Eukaryota</taxon>
        <taxon>Fungi</taxon>
        <taxon>Fungi incertae sedis</taxon>
        <taxon>Mucoromycota</taxon>
        <taxon>Glomeromycotina</taxon>
        <taxon>Glomeromycetes</taxon>
        <taxon>Diversisporales</taxon>
        <taxon>Acaulosporaceae</taxon>
        <taxon>Acaulospora</taxon>
    </lineage>
</organism>
<name>A0A9N9P114_9GLOM</name>
<dbReference type="AlphaFoldDB" id="A0A9N9P114"/>
<dbReference type="InterPro" id="IPR056151">
    <property type="entry name" value="Beta-prop_DCAF12"/>
</dbReference>
<dbReference type="EMBL" id="CAJVPV010050646">
    <property type="protein sequence ID" value="CAG8778124.1"/>
    <property type="molecule type" value="Genomic_DNA"/>
</dbReference>
<protein>
    <submittedName>
        <fullName evidence="2">6015_t:CDS:1</fullName>
    </submittedName>
</protein>
<proteinExistence type="predicted"/>